<name>A0A517NQU9_9BACT</name>
<dbReference type="Pfam" id="PF00535">
    <property type="entry name" value="Glycos_transf_2"/>
    <property type="match status" value="1"/>
</dbReference>
<accession>A0A517NQU9</accession>
<sequence>MNPSDISVVIPALNEQDSIGACIQSAFAAGATEVIVADGGSQDATATRATEAGATKVIRSLPGRGTQLNSGATFASKEYVLFLHADNRLSENCLQQICLCTDVVWGAFGQSIDSDRFVFRLLEKGNALRVKWRGLPFGDQAIFVRRSTYKQQGGFDEIPLMEDVQFSKLMRRIAKPTFLPGPITISARRWQKTGVVRQTLRNWKIQLAHRCGVSPQRLRKWYR</sequence>
<gene>
    <name evidence="7" type="ORF">K239x_14390</name>
</gene>
<comment type="subcellular location">
    <subcellularLocation>
        <location evidence="1">Cell membrane</location>
    </subcellularLocation>
</comment>
<organism evidence="7 8">
    <name type="scientific">Stieleria marina</name>
    <dbReference type="NCBI Taxonomy" id="1930275"/>
    <lineage>
        <taxon>Bacteria</taxon>
        <taxon>Pseudomonadati</taxon>
        <taxon>Planctomycetota</taxon>
        <taxon>Planctomycetia</taxon>
        <taxon>Pirellulales</taxon>
        <taxon>Pirellulaceae</taxon>
        <taxon>Stieleria</taxon>
    </lineage>
</organism>
<dbReference type="Gene3D" id="3.90.550.10">
    <property type="entry name" value="Spore Coat Polysaccharide Biosynthesis Protein SpsA, Chain A"/>
    <property type="match status" value="1"/>
</dbReference>
<evidence type="ECO:0000256" key="5">
    <source>
        <dbReference type="ARBA" id="ARBA00023136"/>
    </source>
</evidence>
<dbReference type="SUPFAM" id="SSF53448">
    <property type="entry name" value="Nucleotide-diphospho-sugar transferases"/>
    <property type="match status" value="1"/>
</dbReference>
<dbReference type="GO" id="GO:0016757">
    <property type="term" value="F:glycosyltransferase activity"/>
    <property type="evidence" value="ECO:0007669"/>
    <property type="project" value="UniProtKB-KW"/>
</dbReference>
<dbReference type="NCBIfam" id="TIGR04283">
    <property type="entry name" value="glyco_like_mftF"/>
    <property type="match status" value="1"/>
</dbReference>
<evidence type="ECO:0000313" key="8">
    <source>
        <dbReference type="Proteomes" id="UP000319817"/>
    </source>
</evidence>
<evidence type="ECO:0000256" key="4">
    <source>
        <dbReference type="ARBA" id="ARBA00022679"/>
    </source>
</evidence>
<evidence type="ECO:0000259" key="6">
    <source>
        <dbReference type="Pfam" id="PF00535"/>
    </source>
</evidence>
<dbReference type="EMBL" id="CP036526">
    <property type="protein sequence ID" value="QDT09493.1"/>
    <property type="molecule type" value="Genomic_DNA"/>
</dbReference>
<proteinExistence type="predicted"/>
<reference evidence="7 8" key="1">
    <citation type="submission" date="2019-02" db="EMBL/GenBank/DDBJ databases">
        <title>Deep-cultivation of Planctomycetes and their phenomic and genomic characterization uncovers novel biology.</title>
        <authorList>
            <person name="Wiegand S."/>
            <person name="Jogler M."/>
            <person name="Boedeker C."/>
            <person name="Pinto D."/>
            <person name="Vollmers J."/>
            <person name="Rivas-Marin E."/>
            <person name="Kohn T."/>
            <person name="Peeters S.H."/>
            <person name="Heuer A."/>
            <person name="Rast P."/>
            <person name="Oberbeckmann S."/>
            <person name="Bunk B."/>
            <person name="Jeske O."/>
            <person name="Meyerdierks A."/>
            <person name="Storesund J.E."/>
            <person name="Kallscheuer N."/>
            <person name="Luecker S."/>
            <person name="Lage O.M."/>
            <person name="Pohl T."/>
            <person name="Merkel B.J."/>
            <person name="Hornburger P."/>
            <person name="Mueller R.-W."/>
            <person name="Bruemmer F."/>
            <person name="Labrenz M."/>
            <person name="Spormann A.M."/>
            <person name="Op den Camp H."/>
            <person name="Overmann J."/>
            <person name="Amann R."/>
            <person name="Jetten M.S.M."/>
            <person name="Mascher T."/>
            <person name="Medema M.H."/>
            <person name="Devos D.P."/>
            <person name="Kaster A.-K."/>
            <person name="Ovreas L."/>
            <person name="Rohde M."/>
            <person name="Galperin M.Y."/>
            <person name="Jogler C."/>
        </authorList>
    </citation>
    <scope>NUCLEOTIDE SEQUENCE [LARGE SCALE GENOMIC DNA]</scope>
    <source>
        <strain evidence="7 8">K23_9</strain>
    </source>
</reference>
<evidence type="ECO:0000256" key="3">
    <source>
        <dbReference type="ARBA" id="ARBA00022676"/>
    </source>
</evidence>
<keyword evidence="3 7" id="KW-0328">Glycosyltransferase</keyword>
<keyword evidence="4 7" id="KW-0808">Transferase</keyword>
<dbReference type="PANTHER" id="PTHR43646">
    <property type="entry name" value="GLYCOSYLTRANSFERASE"/>
    <property type="match status" value="1"/>
</dbReference>
<dbReference type="InterPro" id="IPR001173">
    <property type="entry name" value="Glyco_trans_2-like"/>
</dbReference>
<keyword evidence="2" id="KW-1003">Cell membrane</keyword>
<keyword evidence="5" id="KW-0472">Membrane</keyword>
<dbReference type="EC" id="2.4.1.266" evidence="7"/>
<protein>
    <submittedName>
        <fullName evidence="7">Glucosyl-3-phosphoglycerate synthase</fullName>
        <ecNumber evidence="7">2.4.1.266</ecNumber>
    </submittedName>
</protein>
<dbReference type="PANTHER" id="PTHR43646:SF2">
    <property type="entry name" value="GLYCOSYLTRANSFERASE 2-LIKE DOMAIN-CONTAINING PROTEIN"/>
    <property type="match status" value="1"/>
</dbReference>
<evidence type="ECO:0000256" key="2">
    <source>
        <dbReference type="ARBA" id="ARBA00022475"/>
    </source>
</evidence>
<dbReference type="RefSeq" id="WP_145417049.1">
    <property type="nucleotide sequence ID" value="NZ_CP036526.1"/>
</dbReference>
<evidence type="ECO:0000313" key="7">
    <source>
        <dbReference type="EMBL" id="QDT09493.1"/>
    </source>
</evidence>
<dbReference type="InterPro" id="IPR029044">
    <property type="entry name" value="Nucleotide-diphossugar_trans"/>
</dbReference>
<dbReference type="Proteomes" id="UP000319817">
    <property type="component" value="Chromosome"/>
</dbReference>
<dbReference type="CDD" id="cd02522">
    <property type="entry name" value="GT_2_like_a"/>
    <property type="match status" value="1"/>
</dbReference>
<feature type="domain" description="Glycosyltransferase 2-like" evidence="6">
    <location>
        <begin position="7"/>
        <end position="97"/>
    </location>
</feature>
<keyword evidence="8" id="KW-1185">Reference proteome</keyword>
<dbReference type="OrthoDB" id="9806525at2"/>
<dbReference type="GO" id="GO:0005886">
    <property type="term" value="C:plasma membrane"/>
    <property type="evidence" value="ECO:0007669"/>
    <property type="project" value="UniProtKB-SubCell"/>
</dbReference>
<dbReference type="AlphaFoldDB" id="A0A517NQU9"/>
<evidence type="ECO:0000256" key="1">
    <source>
        <dbReference type="ARBA" id="ARBA00004236"/>
    </source>
</evidence>
<dbReference type="InterPro" id="IPR026461">
    <property type="entry name" value="Trfase_2_rSAM/seldom_assoc"/>
</dbReference>